<dbReference type="Gene3D" id="3.40.50.150">
    <property type="entry name" value="Vaccinia Virus protein VP39"/>
    <property type="match status" value="1"/>
</dbReference>
<evidence type="ECO:0000313" key="2">
    <source>
        <dbReference type="EMBL" id="NYE07334.1"/>
    </source>
</evidence>
<dbReference type="PANTHER" id="PTHR36973">
    <property type="entry name" value="SLL1456 PROTEIN-RELATED"/>
    <property type="match status" value="1"/>
</dbReference>
<proteinExistence type="predicted"/>
<evidence type="ECO:0000313" key="3">
    <source>
        <dbReference type="Proteomes" id="UP000548423"/>
    </source>
</evidence>
<dbReference type="GO" id="GO:0032259">
    <property type="term" value="P:methylation"/>
    <property type="evidence" value="ECO:0007669"/>
    <property type="project" value="UniProtKB-KW"/>
</dbReference>
<dbReference type="Pfam" id="PF05050">
    <property type="entry name" value="Methyltransf_21"/>
    <property type="match status" value="1"/>
</dbReference>
<accession>A0A852TJQ1</accession>
<feature type="domain" description="Methyltransferase FkbM" evidence="1">
    <location>
        <begin position="96"/>
        <end position="255"/>
    </location>
</feature>
<dbReference type="InterPro" id="IPR029063">
    <property type="entry name" value="SAM-dependent_MTases_sf"/>
</dbReference>
<dbReference type="PANTHER" id="PTHR36973:SF4">
    <property type="entry name" value="NODULATION PROTEIN"/>
    <property type="match status" value="1"/>
</dbReference>
<gene>
    <name evidence="2" type="ORF">F4694_004145</name>
</gene>
<protein>
    <submittedName>
        <fullName evidence="2">FkbM family methyltransferase</fullName>
    </submittedName>
</protein>
<name>A0A852TJQ1_9BACI</name>
<evidence type="ECO:0000259" key="1">
    <source>
        <dbReference type="Pfam" id="PF05050"/>
    </source>
</evidence>
<dbReference type="SUPFAM" id="SSF53335">
    <property type="entry name" value="S-adenosyl-L-methionine-dependent methyltransferases"/>
    <property type="match status" value="1"/>
</dbReference>
<organism evidence="2 3">
    <name type="scientific">Neobacillus niacini</name>
    <dbReference type="NCBI Taxonomy" id="86668"/>
    <lineage>
        <taxon>Bacteria</taxon>
        <taxon>Bacillati</taxon>
        <taxon>Bacillota</taxon>
        <taxon>Bacilli</taxon>
        <taxon>Bacillales</taxon>
        <taxon>Bacillaceae</taxon>
        <taxon>Neobacillus</taxon>
    </lineage>
</organism>
<dbReference type="EMBL" id="JACCBX010000009">
    <property type="protein sequence ID" value="NYE07334.1"/>
    <property type="molecule type" value="Genomic_DNA"/>
</dbReference>
<comment type="caution">
    <text evidence="2">The sequence shown here is derived from an EMBL/GenBank/DDBJ whole genome shotgun (WGS) entry which is preliminary data.</text>
</comment>
<reference evidence="3" key="1">
    <citation type="submission" date="2020-07" db="EMBL/GenBank/DDBJ databases">
        <authorList>
            <person name="Partida-Martinez L."/>
            <person name="Huntemann M."/>
            <person name="Clum A."/>
            <person name="Wang J."/>
            <person name="Palaniappan K."/>
            <person name="Ritter S."/>
            <person name="Chen I.-M."/>
            <person name="Stamatis D."/>
            <person name="Reddy T."/>
            <person name="O'Malley R."/>
            <person name="Daum C."/>
            <person name="Shapiro N."/>
            <person name="Ivanova N."/>
            <person name="Kyrpides N."/>
            <person name="Woyke T."/>
        </authorList>
    </citation>
    <scope>NUCLEOTIDE SEQUENCE [LARGE SCALE GENOMIC DNA]</scope>
    <source>
        <strain evidence="3">AT2.8</strain>
    </source>
</reference>
<dbReference type="AlphaFoldDB" id="A0A852TJQ1"/>
<sequence length="311" mass="35755">MNTRASGGKTFILKMWENYPKIWKFLIDLGIFLKYKTLNTSKIPNKIVLPSSNTIFVNSEENRGRALLISNGTTQKRLTNFWIKAVNEYSPDLVIDVGVNYGECIFSTNYPNHTQIFGIEANRELLKYLHQSKEVHRNKEQIKIFNVFAADKAEEKTFYVDKHWSGTSSAAYRPAHDMTEQTTVSSVTIDSIIEKDFTNKNILFKVDVEGYEAFVLKGMTELIQQSASALGFVEFNSEYIEKSGVNVNDFLRFLHQHFSVYIYIKNELVNGSQLTLSELHKLFRSKYVHTDIILVKNVKKHIDLIKLTSAS</sequence>
<dbReference type="NCBIfam" id="TIGR01444">
    <property type="entry name" value="fkbM_fam"/>
    <property type="match status" value="1"/>
</dbReference>
<keyword evidence="2" id="KW-0489">Methyltransferase</keyword>
<dbReference type="GO" id="GO:0008171">
    <property type="term" value="F:O-methyltransferase activity"/>
    <property type="evidence" value="ECO:0007669"/>
    <property type="project" value="TreeGrafter"/>
</dbReference>
<reference evidence="3" key="2">
    <citation type="submission" date="2020-08" db="EMBL/GenBank/DDBJ databases">
        <title>The Agave Microbiome: Exploring the role of microbial communities in plant adaptations to desert environments.</title>
        <authorList>
            <person name="Partida-Martinez L.P."/>
        </authorList>
    </citation>
    <scope>NUCLEOTIDE SEQUENCE [LARGE SCALE GENOMIC DNA]</scope>
    <source>
        <strain evidence="3">AT2.8</strain>
    </source>
</reference>
<keyword evidence="2" id="KW-0808">Transferase</keyword>
<dbReference type="InterPro" id="IPR053188">
    <property type="entry name" value="FkbM_Methyltransferase"/>
</dbReference>
<dbReference type="Proteomes" id="UP000548423">
    <property type="component" value="Unassembled WGS sequence"/>
</dbReference>
<dbReference type="InterPro" id="IPR006342">
    <property type="entry name" value="FkbM_mtfrase"/>
</dbReference>